<dbReference type="InterPro" id="IPR036844">
    <property type="entry name" value="Hint_dom_sf"/>
</dbReference>
<dbReference type="Gene3D" id="2.170.16.10">
    <property type="entry name" value="Hedgehog/Intein (Hint) domain"/>
    <property type="match status" value="1"/>
</dbReference>
<dbReference type="PROSITE" id="PS50818">
    <property type="entry name" value="INTEIN_C_TER"/>
    <property type="match status" value="1"/>
</dbReference>
<evidence type="ECO:0000259" key="6">
    <source>
        <dbReference type="PROSITE" id="PS50819"/>
    </source>
</evidence>
<keyword evidence="10" id="KW-0547">Nucleotide-binding</keyword>
<organism evidence="10 11">
    <name type="scientific">Deinococcus reticulitermitis</name>
    <dbReference type="NCBI Taxonomy" id="856736"/>
    <lineage>
        <taxon>Bacteria</taxon>
        <taxon>Thermotogati</taxon>
        <taxon>Deinococcota</taxon>
        <taxon>Deinococci</taxon>
        <taxon>Deinococcales</taxon>
        <taxon>Deinococcaceae</taxon>
        <taxon>Deinococcus</taxon>
    </lineage>
</organism>
<evidence type="ECO:0000259" key="8">
    <source>
        <dbReference type="PROSITE" id="PS51192"/>
    </source>
</evidence>
<dbReference type="InterPro" id="IPR038718">
    <property type="entry name" value="SNF2-like_sf"/>
</dbReference>
<sequence length="1468" mass="160340">MKLSRLPAGFSLDTAAQALALRSEAVGGVERSWTPRGWQTAGQVTDRGATYQVRCELTAPPEPKLLDAACSCGFHRCRHAAALVLMSDPPEGQPPLAQGLTPAPGERPAEVATETLDPRLKQWLAGFEKVEETSSGRGRQYELRYVLRVGAVNVHGAHPGQTRRAVLDVLRIPMKGGLPNTAAAEPYPLGRKVGVWPSFVQRDADALELLEVASRPAHVSGRWHDPLYALSDHPATGLLLNTLLATGRLCWETPDRALTRAEPRAGHPAWLTDDSGAQTPSLEIEDLVGGVVLPLARPWVVDPQALTLGPVEVETAPTVLSRFLTGPSVPLAQAPALAQAMAAAALPVPGPAAMGSREETLPFIPRLHLSGRTVTYRDSWDGTTRTETFPVAELRLSYGGFELPEGAGGGKTATLLSGLTVLRVPRDLRAERRALRRFNDAGFSLLSDVFPEYLLPAATQDLYTLGDDEAWLDFLRDDLPELEAAGFETVMHPDFPLRFAEVDDWYGEAQEGGGWFTLDLGIVVGGQRISLLPVLANLIAAQPELFTPGALAELGEDELIFAALDDGRKVPLPAGRVRSILGVLVELHLRELPPGPLRLPLLDAARLAELESAVQARWVGAEKLLALGARLRDFSGIQPASPPPGLRAELRPYQLQGLAWLQFLREYELGGILADDMGLGKAQPLDARVLTPLGWRTMGELQVGDHVIGRDGRPTQVTGVYPQGDRPVYRLTLTDGATVEADAEHLWAVHSPVRKARGQAARLLNTSQILADLKDAAGNLKHYLPVVEAVQFAPRDLPVDPYALGTLLGDGRLKHSIEITSEDEVVAALPLPAPVSAQAAVRLTPQVSTCRLVTPDQWTANPLKDSLKALGLHGLPEREKFIPPDYLIGSPEQRLALLQGLLDTDGHAGAMVEYTSVSEALARGVVELVQSLGGTARIRQKATSYVYQGVEKSGPAWRVTLQLPPHLDPFRLLEKLENYRRPTRSPPTRGVRSIEYVGLKPAQCIAVAAPDHLYVTEGYIVTHNTLQTLAHLLKEKIEGRADRPSLVVAPTSVIGNWQAETARFTPGLRTLVLHGKDRHTDFARIGDADLVLTTYPLLPRDIEELRAHEFHLLILDEAQNIKNNKTAAAKAAGSLDARHRLALTGTPLENHLGELWSQFNFLAPGLLHDEKTFQKLYRTPIEKRGDNTRRAALAARVRPFILRREKRDVARELPPKTEIPVRVTLEGDQRDLYETVRVTMQGRVREELAARGLARSTIAILDALLKLRQAVTDPRLVKLEAARTVEHNAKLDWLEGNLPQMVEEGRRVLIFSGFATLLGHLEDLLHDQGIPYSKITGQTKDRQKQIDAFQAGETHVFLITLKAGGVGLNLTAADTVIHYDPWWNPAAEDQATDRAYRIGQDKPVFVYKLIAAGSVEERILDLQQRKASLARGVLDGGLTDATQLSVRDLDRLFAPLEVGEEEGVGADD</sequence>
<evidence type="ECO:0000259" key="7">
    <source>
        <dbReference type="PROSITE" id="PS50966"/>
    </source>
</evidence>
<dbReference type="SUPFAM" id="SSF52540">
    <property type="entry name" value="P-loop containing nucleoside triphosphate hydrolases"/>
    <property type="match status" value="3"/>
</dbReference>
<evidence type="ECO:0000256" key="1">
    <source>
        <dbReference type="ARBA" id="ARBA00022801"/>
    </source>
</evidence>
<dbReference type="Gene3D" id="3.10.28.10">
    <property type="entry name" value="Homing endonucleases"/>
    <property type="match status" value="1"/>
</dbReference>
<evidence type="ECO:0000256" key="4">
    <source>
        <dbReference type="PROSITE-ProRule" id="PRU00325"/>
    </source>
</evidence>
<dbReference type="PROSITE" id="PS51192">
    <property type="entry name" value="HELICASE_ATP_BIND_1"/>
    <property type="match status" value="1"/>
</dbReference>
<dbReference type="InterPro" id="IPR027434">
    <property type="entry name" value="Homing_endonucl"/>
</dbReference>
<feature type="domain" description="Helicase ATP-binding" evidence="8">
    <location>
        <begin position="1005"/>
        <end position="1165"/>
    </location>
</feature>
<dbReference type="Pfam" id="PF14528">
    <property type="entry name" value="LAGLIDADG_3"/>
    <property type="match status" value="1"/>
</dbReference>
<dbReference type="Pfam" id="PF00176">
    <property type="entry name" value="SNF2-rel_dom"/>
    <property type="match status" value="1"/>
</dbReference>
<evidence type="ECO:0000313" key="11">
    <source>
        <dbReference type="Proteomes" id="UP000199223"/>
    </source>
</evidence>
<dbReference type="InterPro" id="IPR004042">
    <property type="entry name" value="Intein_endonuc_central"/>
</dbReference>
<keyword evidence="4" id="KW-0862">Zinc</keyword>
<dbReference type="PROSITE" id="PS51194">
    <property type="entry name" value="HELICASE_CTER"/>
    <property type="match status" value="1"/>
</dbReference>
<dbReference type="InterPro" id="IPR027417">
    <property type="entry name" value="P-loop_NTPase"/>
</dbReference>
<dbReference type="SMART" id="SM00490">
    <property type="entry name" value="HELICc"/>
    <property type="match status" value="1"/>
</dbReference>
<evidence type="ECO:0000256" key="3">
    <source>
        <dbReference type="ARBA" id="ARBA00023000"/>
    </source>
</evidence>
<dbReference type="EMBL" id="FNZA01000012">
    <property type="protein sequence ID" value="SEJ63233.1"/>
    <property type="molecule type" value="Genomic_DNA"/>
</dbReference>
<dbReference type="Pfam" id="PF00271">
    <property type="entry name" value="Helicase_C"/>
    <property type="match status" value="1"/>
</dbReference>
<dbReference type="GO" id="GO:0008270">
    <property type="term" value="F:zinc ion binding"/>
    <property type="evidence" value="ECO:0007669"/>
    <property type="project" value="UniProtKB-KW"/>
</dbReference>
<dbReference type="Gene3D" id="3.40.50.10810">
    <property type="entry name" value="Tandem AAA-ATPase domain"/>
    <property type="match status" value="2"/>
</dbReference>
<dbReference type="Gene3D" id="3.40.50.300">
    <property type="entry name" value="P-loop containing nucleotide triphosphate hydrolases"/>
    <property type="match status" value="1"/>
</dbReference>
<dbReference type="SMART" id="SM00487">
    <property type="entry name" value="DEXDc"/>
    <property type="match status" value="1"/>
</dbReference>
<dbReference type="FunFam" id="3.40.50.300:FF:005807">
    <property type="entry name" value="DNA helicase, SNF2/RAD54 family"/>
    <property type="match status" value="1"/>
</dbReference>
<evidence type="ECO:0000259" key="9">
    <source>
        <dbReference type="PROSITE" id="PS51194"/>
    </source>
</evidence>
<dbReference type="PANTHER" id="PTHR10799">
    <property type="entry name" value="SNF2/RAD54 HELICASE FAMILY"/>
    <property type="match status" value="1"/>
</dbReference>
<keyword evidence="1" id="KW-0378">Hydrolase</keyword>
<dbReference type="GO" id="GO:0005524">
    <property type="term" value="F:ATP binding"/>
    <property type="evidence" value="ECO:0007669"/>
    <property type="project" value="InterPro"/>
</dbReference>
<gene>
    <name evidence="10" type="ORF">SAMN04488058_11280</name>
</gene>
<dbReference type="GO" id="GO:0016787">
    <property type="term" value="F:hydrolase activity"/>
    <property type="evidence" value="ECO:0007669"/>
    <property type="project" value="UniProtKB-KW"/>
</dbReference>
<dbReference type="InterPro" id="IPR014001">
    <property type="entry name" value="Helicase_ATP-bd"/>
</dbReference>
<keyword evidence="4" id="KW-0863">Zinc-finger</keyword>
<keyword evidence="11" id="KW-1185">Reference proteome</keyword>
<feature type="region of interest" description="Disordered" evidence="5">
    <location>
        <begin position="88"/>
        <end position="107"/>
    </location>
</feature>
<dbReference type="InterPro" id="IPR007527">
    <property type="entry name" value="Znf_SWIM"/>
</dbReference>
<protein>
    <submittedName>
        <fullName evidence="10">Helicase conserved C-terminal domain-containing protein</fullName>
    </submittedName>
</protein>
<dbReference type="CDD" id="cd18793">
    <property type="entry name" value="SF2_C_SNF"/>
    <property type="match status" value="1"/>
</dbReference>
<feature type="domain" description="DOD-type homing endonuclease" evidence="6">
    <location>
        <begin position="803"/>
        <end position="934"/>
    </location>
</feature>
<keyword evidence="3" id="KW-0651">Protein splicing</keyword>
<reference evidence="11" key="1">
    <citation type="submission" date="2016-10" db="EMBL/GenBank/DDBJ databases">
        <authorList>
            <person name="Varghese N."/>
            <person name="Submissions S."/>
        </authorList>
    </citation>
    <scope>NUCLEOTIDE SEQUENCE [LARGE SCALE GENOMIC DNA]</scope>
    <source>
        <strain evidence="11">CGMCC 1.10218</strain>
    </source>
</reference>
<dbReference type="RefSeq" id="WP_092265002.1">
    <property type="nucleotide sequence ID" value="NZ_FNZA01000012.1"/>
</dbReference>
<dbReference type="InterPro" id="IPR004860">
    <property type="entry name" value="LAGLIDADG_dom"/>
</dbReference>
<keyword evidence="2" id="KW-0068">Autocatalytic cleavage</keyword>
<evidence type="ECO:0000256" key="2">
    <source>
        <dbReference type="ARBA" id="ARBA00022813"/>
    </source>
</evidence>
<dbReference type="SUPFAM" id="SSF55608">
    <property type="entry name" value="Homing endonucleases"/>
    <property type="match status" value="1"/>
</dbReference>
<dbReference type="SUPFAM" id="SSF51294">
    <property type="entry name" value="Hedgehog/intein (Hint) domain"/>
    <property type="match status" value="1"/>
</dbReference>
<dbReference type="PROSITE" id="PS50819">
    <property type="entry name" value="INTEIN_ENDONUCLEASE"/>
    <property type="match status" value="1"/>
</dbReference>
<dbReference type="OrthoDB" id="9760715at2"/>
<dbReference type="InterPro" id="IPR000330">
    <property type="entry name" value="SNF2_N"/>
</dbReference>
<dbReference type="Proteomes" id="UP000199223">
    <property type="component" value="Unassembled WGS sequence"/>
</dbReference>
<dbReference type="PROSITE" id="PS50966">
    <property type="entry name" value="ZF_SWIM"/>
    <property type="match status" value="1"/>
</dbReference>
<dbReference type="InterPro" id="IPR030934">
    <property type="entry name" value="Intein_C"/>
</dbReference>
<keyword evidence="10" id="KW-0067">ATP-binding</keyword>
<feature type="domain" description="Helicase C-terminal" evidence="9">
    <location>
        <begin position="1297"/>
        <end position="1450"/>
    </location>
</feature>
<dbReference type="InterPro" id="IPR001650">
    <property type="entry name" value="Helicase_C-like"/>
</dbReference>
<accession>A0A1H7AC64</accession>
<feature type="domain" description="SWIM-type" evidence="7">
    <location>
        <begin position="51"/>
        <end position="88"/>
    </location>
</feature>
<dbReference type="InterPro" id="IPR049730">
    <property type="entry name" value="SNF2/RAD54-like_C"/>
</dbReference>
<proteinExistence type="predicted"/>
<keyword evidence="4" id="KW-0479">Metal-binding</keyword>
<evidence type="ECO:0000256" key="5">
    <source>
        <dbReference type="SAM" id="MobiDB-lite"/>
    </source>
</evidence>
<keyword evidence="10" id="KW-0347">Helicase</keyword>
<dbReference type="GO" id="GO:0004519">
    <property type="term" value="F:endonuclease activity"/>
    <property type="evidence" value="ECO:0007669"/>
    <property type="project" value="InterPro"/>
</dbReference>
<dbReference type="GO" id="GO:0004386">
    <property type="term" value="F:helicase activity"/>
    <property type="evidence" value="ECO:0007669"/>
    <property type="project" value="UniProtKB-KW"/>
</dbReference>
<evidence type="ECO:0000313" key="10">
    <source>
        <dbReference type="EMBL" id="SEJ63233.1"/>
    </source>
</evidence>
<dbReference type="STRING" id="856736.SAMN04488058_11280"/>
<name>A0A1H7AC64_9DEIO</name>